<dbReference type="InterPro" id="IPR028939">
    <property type="entry name" value="P5C_Rdtase_cat_N"/>
</dbReference>
<dbReference type="PANTHER" id="PTHR14239">
    <property type="entry name" value="DUDULIN-RELATED"/>
    <property type="match status" value="1"/>
</dbReference>
<dbReference type="AlphaFoldDB" id="A0A6L9Y0X6"/>
<dbReference type="RefSeq" id="WP_163290807.1">
    <property type="nucleotide sequence ID" value="NZ_JAAGWY010000004.1"/>
</dbReference>
<sequence length="215" mass="22566">MTTLGLIGAGHIGGQLARLGVAYGYTVIVSNSRGPETLAALVDELGPSARAATVEDTARSADLVVVTIPLKNIGSLPAGAFDGKTVIDTDNYYPQRDGQFPVLDDETTTVSELLQAHLPSAHVVKAFNHIYAADLTADGRPAGDPNRRALAIAGDDEAAKAAVAGFIDTIGFDVVDAGPLAEGWRYQKDTPAYGSRLTAPELRDALASARRHRDM</sequence>
<protein>
    <submittedName>
        <fullName evidence="3">NADPH-dependent F420 reductase</fullName>
    </submittedName>
</protein>
<dbReference type="GO" id="GO:0016491">
    <property type="term" value="F:oxidoreductase activity"/>
    <property type="evidence" value="ECO:0007669"/>
    <property type="project" value="UniProtKB-KW"/>
</dbReference>
<dbReference type="PANTHER" id="PTHR14239:SF10">
    <property type="entry name" value="REDUCTASE"/>
    <property type="match status" value="1"/>
</dbReference>
<evidence type="ECO:0000259" key="2">
    <source>
        <dbReference type="Pfam" id="PF03807"/>
    </source>
</evidence>
<evidence type="ECO:0000313" key="3">
    <source>
        <dbReference type="EMBL" id="NEN07339.1"/>
    </source>
</evidence>
<organism evidence="3 4">
    <name type="scientific">Leifsonia tongyongensis</name>
    <dbReference type="NCBI Taxonomy" id="1268043"/>
    <lineage>
        <taxon>Bacteria</taxon>
        <taxon>Bacillati</taxon>
        <taxon>Actinomycetota</taxon>
        <taxon>Actinomycetes</taxon>
        <taxon>Micrococcales</taxon>
        <taxon>Microbacteriaceae</taxon>
        <taxon>Leifsonia</taxon>
    </lineage>
</organism>
<dbReference type="InterPro" id="IPR036291">
    <property type="entry name" value="NAD(P)-bd_dom_sf"/>
</dbReference>
<dbReference type="Proteomes" id="UP000474967">
    <property type="component" value="Unassembled WGS sequence"/>
</dbReference>
<evidence type="ECO:0000313" key="4">
    <source>
        <dbReference type="Proteomes" id="UP000474967"/>
    </source>
</evidence>
<name>A0A6L9Y0X6_9MICO</name>
<dbReference type="Gene3D" id="3.40.50.720">
    <property type="entry name" value="NAD(P)-binding Rossmann-like Domain"/>
    <property type="match status" value="1"/>
</dbReference>
<evidence type="ECO:0000256" key="1">
    <source>
        <dbReference type="ARBA" id="ARBA00023002"/>
    </source>
</evidence>
<dbReference type="EMBL" id="JAAGWY010000004">
    <property type="protein sequence ID" value="NEN07339.1"/>
    <property type="molecule type" value="Genomic_DNA"/>
</dbReference>
<keyword evidence="4" id="KW-1185">Reference proteome</keyword>
<comment type="caution">
    <text evidence="3">The sequence shown here is derived from an EMBL/GenBank/DDBJ whole genome shotgun (WGS) entry which is preliminary data.</text>
</comment>
<reference evidence="3 4" key="1">
    <citation type="journal article" date="2014" name="J. Microbiol.">
        <title>Diaminobutyricibacter tongyongensis gen. nov., sp. nov. and Homoserinibacter gongjuensis gen. nov., sp. nov. belong to the family Microbacteriaceae.</title>
        <authorList>
            <person name="Kim S.J."/>
            <person name="Ahn J.H."/>
            <person name="Weon H.Y."/>
            <person name="Hamada M."/>
            <person name="Suzuki K."/>
            <person name="Kwon S.W."/>
        </authorList>
    </citation>
    <scope>NUCLEOTIDE SEQUENCE [LARGE SCALE GENOMIC DNA]</scope>
    <source>
        <strain evidence="3 4">NBRC 108724</strain>
    </source>
</reference>
<accession>A0A6L9Y0X6</accession>
<gene>
    <name evidence="3" type="ORF">G3T36_15880</name>
</gene>
<dbReference type="InterPro" id="IPR051267">
    <property type="entry name" value="STEAP_metalloreductase"/>
</dbReference>
<dbReference type="SUPFAM" id="SSF51735">
    <property type="entry name" value="NAD(P)-binding Rossmann-fold domains"/>
    <property type="match status" value="1"/>
</dbReference>
<proteinExistence type="predicted"/>
<dbReference type="Pfam" id="PF03807">
    <property type="entry name" value="F420_oxidored"/>
    <property type="match status" value="1"/>
</dbReference>
<feature type="domain" description="Pyrroline-5-carboxylate reductase catalytic N-terminal" evidence="2">
    <location>
        <begin position="4"/>
        <end position="91"/>
    </location>
</feature>
<keyword evidence="1" id="KW-0560">Oxidoreductase</keyword>